<feature type="domain" description="Alpha-(1-&gt;3)-arabinofuranosyltransferase N-terminal GT-C" evidence="4">
    <location>
        <begin position="15"/>
        <end position="580"/>
    </location>
</feature>
<feature type="transmembrane region" description="Helical" evidence="2">
    <location>
        <begin position="361"/>
        <end position="381"/>
    </location>
</feature>
<dbReference type="Pfam" id="PF11847">
    <property type="entry name" value="GT-C_AftD"/>
    <property type="match status" value="1"/>
</dbReference>
<feature type="transmembrane region" description="Helical" evidence="2">
    <location>
        <begin position="111"/>
        <end position="129"/>
    </location>
</feature>
<feature type="transmembrane region" description="Helical" evidence="2">
    <location>
        <begin position="88"/>
        <end position="105"/>
    </location>
</feature>
<organism evidence="5 6">
    <name type="scientific">Corynebacterium meitnerae</name>
    <dbReference type="NCBI Taxonomy" id="2913498"/>
    <lineage>
        <taxon>Bacteria</taxon>
        <taxon>Bacillati</taxon>
        <taxon>Actinomycetota</taxon>
        <taxon>Actinomycetes</taxon>
        <taxon>Mycobacteriales</taxon>
        <taxon>Corynebacteriaceae</taxon>
        <taxon>Corynebacterium</taxon>
    </lineage>
</organism>
<feature type="transmembrane region" description="Helical" evidence="2">
    <location>
        <begin position="938"/>
        <end position="959"/>
    </location>
</feature>
<keyword evidence="6" id="KW-1185">Reference proteome</keyword>
<protein>
    <submittedName>
        <fullName evidence="5">Alpha-(1-&gt;3)-arabinofuranosyltransferase</fullName>
    </submittedName>
</protein>
<evidence type="ECO:0000256" key="2">
    <source>
        <dbReference type="SAM" id="Phobius"/>
    </source>
</evidence>
<feature type="transmembrane region" description="Helical" evidence="2">
    <location>
        <begin position="965"/>
        <end position="987"/>
    </location>
</feature>
<feature type="region of interest" description="Disordered" evidence="1">
    <location>
        <begin position="575"/>
        <end position="595"/>
    </location>
</feature>
<feature type="transmembrane region" description="Helical" evidence="2">
    <location>
        <begin position="911"/>
        <end position="931"/>
    </location>
</feature>
<dbReference type="InterPro" id="IPR021798">
    <property type="entry name" value="AftD_N"/>
</dbReference>
<sequence>MARASSAHLYTWLVLGLLSFLQAPGRTAADTKFDVLVNPAGFLAAAGHAYTDTFTLGQIQNQAYGYLFPHGLFFLLADPLPDWIAQRLWWTVVMGVGFSGAYLVARKLGFALWPAWVAGLLYALSPRVLTTLTAISSEAWPVALVPWTALPLIGATRLTWRDVAAAVVPIALMGAVNATATMMACLPAFVLLLWRGAWKHLGGWLVGTAAVSAWWIGPLLVLGKYSPPFTDFIESSYVTTRWLNLAEILRGTTSWAPFVDTERTAGYLLVAEPVFVLATAVIAAVAIAGLAAWHSPWRGYFVVLLCLGVALMGAAHGPFGQAWLGFLDGPGAPFRNLHKLDPLVRLPLVMGVAAVLARVKVPQAVAVGLAAIIAVAPAWSLRLAPTGTWKEVSPDWLAAAEYLNNNMGGTRTLVVPEASFARQTWGWTRDEPIQALTHVPFAVRDAVPLVNPEAIRGLDGQVSALSPEALRAIGVGAVVVRKDLDPEQYPDTTVDFGEPTVRYGDIDIHVLDPTRGMMIAPANAMTTVGGGGEILPLLDKEFGYQPRMLTDQEQADIITDTPALVKRNYGTLRGPVSAHLPPEPASPLEGGNVRNKQVDYPSVGERVGVRETGGTVRASSSAADAGSFGGAIPAQSLTAAVDGLEDTFWHPAPGDRDPWLEVAAPGPISITATDDTTLTVTSADGEEELSLTAKEPVTVTGPVTLFPHDPVGLSLDASVRRIVEVPGTGDTYFFQRLLPETDVLQRAFTTAADSQWELSARSLIDGTPHPPGPLTLPAGRHELVTDAETVTLTRAPAPTGTWAPFTGTVHASDEEQIILTTRAFNDGLRGTIGNTPLEPVTVDSGMQGFRVPAGVHGEFTMSFAGSGFYRASLLGGGALSSIALLFCAFASRRRPRPTETAPTELPYLTTAVTLVAAGVCAGPLGLIAWAAGMAIKRFTLIPTWLLGGGSAVVMGLWLARAPWPAGNYAGDSLAIALAGCVVLASLAGSSEKQAFPLARN</sequence>
<keyword evidence="3" id="KW-0732">Signal</keyword>
<evidence type="ECO:0000256" key="3">
    <source>
        <dbReference type="SAM" id="SignalP"/>
    </source>
</evidence>
<feature type="transmembrane region" description="Helical" evidence="2">
    <location>
        <begin position="274"/>
        <end position="293"/>
    </location>
</feature>
<dbReference type="Proteomes" id="UP001146468">
    <property type="component" value="Unassembled WGS sequence"/>
</dbReference>
<feature type="transmembrane region" description="Helical" evidence="2">
    <location>
        <begin position="166"/>
        <end position="194"/>
    </location>
</feature>
<evidence type="ECO:0000313" key="6">
    <source>
        <dbReference type="Proteomes" id="UP001146468"/>
    </source>
</evidence>
<evidence type="ECO:0000259" key="4">
    <source>
        <dbReference type="Pfam" id="PF11847"/>
    </source>
</evidence>
<keyword evidence="2" id="KW-0472">Membrane</keyword>
<evidence type="ECO:0000256" key="1">
    <source>
        <dbReference type="SAM" id="MobiDB-lite"/>
    </source>
</evidence>
<dbReference type="GO" id="GO:0016740">
    <property type="term" value="F:transferase activity"/>
    <property type="evidence" value="ECO:0007669"/>
    <property type="project" value="InterPro"/>
</dbReference>
<feature type="chain" id="PRO_5040795105" evidence="3">
    <location>
        <begin position="29"/>
        <end position="1000"/>
    </location>
</feature>
<feature type="signal peptide" evidence="3">
    <location>
        <begin position="1"/>
        <end position="28"/>
    </location>
</feature>
<keyword evidence="2" id="KW-1133">Transmembrane helix</keyword>
<comment type="caution">
    <text evidence="5">The sequence shown here is derived from an EMBL/GenBank/DDBJ whole genome shotgun (WGS) entry which is preliminary data.</text>
</comment>
<reference evidence="5" key="1">
    <citation type="submission" date="2022-02" db="EMBL/GenBank/DDBJ databases">
        <title>Corynebacterium sp. from urogenital microbiome.</title>
        <authorList>
            <person name="Cappelli E.A."/>
            <person name="Ribeiro T.G."/>
            <person name="Peixe L."/>
        </authorList>
    </citation>
    <scope>NUCLEOTIDE SEQUENCE</scope>
    <source>
        <strain evidence="5">C8Ua_172</strain>
    </source>
</reference>
<accession>A0A9X3LXC6</accession>
<feature type="transmembrane region" description="Helical" evidence="2">
    <location>
        <begin position="201"/>
        <end position="222"/>
    </location>
</feature>
<name>A0A9X3LXC6_9CORY</name>
<evidence type="ECO:0000313" key="5">
    <source>
        <dbReference type="EMBL" id="MCZ9294835.1"/>
    </source>
</evidence>
<feature type="transmembrane region" description="Helical" evidence="2">
    <location>
        <begin position="871"/>
        <end position="891"/>
    </location>
</feature>
<gene>
    <name evidence="5" type="ORF">L8U60_10090</name>
</gene>
<proteinExistence type="predicted"/>
<dbReference type="EMBL" id="JAKMUS010000021">
    <property type="protein sequence ID" value="MCZ9294835.1"/>
    <property type="molecule type" value="Genomic_DNA"/>
</dbReference>
<keyword evidence="2" id="KW-0812">Transmembrane</keyword>
<feature type="transmembrane region" description="Helical" evidence="2">
    <location>
        <begin position="300"/>
        <end position="319"/>
    </location>
</feature>
<dbReference type="AlphaFoldDB" id="A0A9X3LXC6"/>